<reference evidence="1 2" key="1">
    <citation type="submission" date="2017-05" db="EMBL/GenBank/DDBJ databases">
        <authorList>
            <person name="Varghese N."/>
            <person name="Submissions S."/>
        </authorList>
    </citation>
    <scope>NUCLEOTIDE SEQUENCE [LARGE SCALE GENOMIC DNA]</scope>
    <source>
        <strain evidence="1 2">DSM 100094</strain>
    </source>
</reference>
<name>A0A521BVF6_9RHOB</name>
<dbReference type="Proteomes" id="UP000319014">
    <property type="component" value="Unassembled WGS sequence"/>
</dbReference>
<dbReference type="AlphaFoldDB" id="A0A521BVF6"/>
<accession>A0A521BVF6</accession>
<sequence length="172" mass="19232">MKSGLLPDCLRHVTAFHLPSSGVINLPDQLIVMAIGGLPAPHRRQQLESEFAEAVEAMEGVVADLELVLVDWSDLARAIALRLPGSGHEERIIKDMREALDLYGYHHIVEPLQLEGLIAQRRVDPDLTRILMKMNKTAQAAMAAHCRRSSLADAARRRFRKQPSSTRRSISR</sequence>
<keyword evidence="2" id="KW-1185">Reference proteome</keyword>
<proteinExistence type="predicted"/>
<gene>
    <name evidence="1" type="ORF">SAMN06265221_103164</name>
</gene>
<organism evidence="1 2">
    <name type="scientific">Paracoccus laeviglucosivorans</name>
    <dbReference type="NCBI Taxonomy" id="1197861"/>
    <lineage>
        <taxon>Bacteria</taxon>
        <taxon>Pseudomonadati</taxon>
        <taxon>Pseudomonadota</taxon>
        <taxon>Alphaproteobacteria</taxon>
        <taxon>Rhodobacterales</taxon>
        <taxon>Paracoccaceae</taxon>
        <taxon>Paracoccus</taxon>
    </lineage>
</organism>
<evidence type="ECO:0000313" key="1">
    <source>
        <dbReference type="EMBL" id="SMO51184.1"/>
    </source>
</evidence>
<evidence type="ECO:0000313" key="2">
    <source>
        <dbReference type="Proteomes" id="UP000319014"/>
    </source>
</evidence>
<dbReference type="EMBL" id="FXTK01000003">
    <property type="protein sequence ID" value="SMO51184.1"/>
    <property type="molecule type" value="Genomic_DNA"/>
</dbReference>
<protein>
    <submittedName>
        <fullName evidence="1">Uncharacterized protein</fullName>
    </submittedName>
</protein>